<organism evidence="1 2">
    <name type="scientific">Camellia lanceoleosa</name>
    <dbReference type="NCBI Taxonomy" id="1840588"/>
    <lineage>
        <taxon>Eukaryota</taxon>
        <taxon>Viridiplantae</taxon>
        <taxon>Streptophyta</taxon>
        <taxon>Embryophyta</taxon>
        <taxon>Tracheophyta</taxon>
        <taxon>Spermatophyta</taxon>
        <taxon>Magnoliopsida</taxon>
        <taxon>eudicotyledons</taxon>
        <taxon>Gunneridae</taxon>
        <taxon>Pentapetalae</taxon>
        <taxon>asterids</taxon>
        <taxon>Ericales</taxon>
        <taxon>Theaceae</taxon>
        <taxon>Camellia</taxon>
    </lineage>
</organism>
<name>A0ACC0F1Q8_9ERIC</name>
<keyword evidence="2" id="KW-1185">Reference proteome</keyword>
<accession>A0ACC0F1Q8</accession>
<reference evidence="1 2" key="1">
    <citation type="journal article" date="2022" name="Plant J.">
        <title>Chromosome-level genome of Camellia lanceoleosa provides a valuable resource for understanding genome evolution and self-incompatibility.</title>
        <authorList>
            <person name="Gong W."/>
            <person name="Xiao S."/>
            <person name="Wang L."/>
            <person name="Liao Z."/>
            <person name="Chang Y."/>
            <person name="Mo W."/>
            <person name="Hu G."/>
            <person name="Li W."/>
            <person name="Zhao G."/>
            <person name="Zhu H."/>
            <person name="Hu X."/>
            <person name="Ji K."/>
            <person name="Xiang X."/>
            <person name="Song Q."/>
            <person name="Yuan D."/>
            <person name="Jin S."/>
            <person name="Zhang L."/>
        </authorList>
    </citation>
    <scope>NUCLEOTIDE SEQUENCE [LARGE SCALE GENOMIC DNA]</scope>
    <source>
        <strain evidence="1">SQ_2022a</strain>
    </source>
</reference>
<evidence type="ECO:0000313" key="1">
    <source>
        <dbReference type="EMBL" id="KAI7982450.1"/>
    </source>
</evidence>
<proteinExistence type="predicted"/>
<gene>
    <name evidence="1" type="ORF">LOK49_LG15G01966</name>
</gene>
<dbReference type="EMBL" id="CM045768">
    <property type="protein sequence ID" value="KAI7982450.1"/>
    <property type="molecule type" value="Genomic_DNA"/>
</dbReference>
<sequence length="159" mass="17513">MAPIQKPTTPNSHGIGRLIPSFSFAQQKLMIHTYYKKVNMNHHKADTDSDPKLDLKLNLSPPSPYPPQVESPNGSVSFSSMEMSPLSSCVSSEFSLNPDNGSLHCTSSPEPTKPMMLAGCPRCLMYVMSSEEDPKCPKCKSTVLLEIPPEEITEKTTKE</sequence>
<comment type="caution">
    <text evidence="1">The sequence shown here is derived from an EMBL/GenBank/DDBJ whole genome shotgun (WGS) entry which is preliminary data.</text>
</comment>
<dbReference type="Proteomes" id="UP001060215">
    <property type="component" value="Chromosome 11"/>
</dbReference>
<evidence type="ECO:0000313" key="2">
    <source>
        <dbReference type="Proteomes" id="UP001060215"/>
    </source>
</evidence>
<protein>
    <submittedName>
        <fullName evidence="1">Uncharacterized protein</fullName>
    </submittedName>
</protein>